<name>A0A3B0VIE6_9ZZZZ</name>
<proteinExistence type="predicted"/>
<sequence length="62" mass="6988">MLQADVYNPSDYDNENSKGLPTTLIYNPAGILIKKRVGPIHFKDLLEITGLVELDESIRKTE</sequence>
<dbReference type="EMBL" id="UOEW01000269">
    <property type="protein sequence ID" value="VAW40420.1"/>
    <property type="molecule type" value="Genomic_DNA"/>
</dbReference>
<protein>
    <recommendedName>
        <fullName evidence="2">Thioredoxin</fullName>
    </recommendedName>
</protein>
<evidence type="ECO:0000313" key="1">
    <source>
        <dbReference type="EMBL" id="VAW40420.1"/>
    </source>
</evidence>
<gene>
    <name evidence="1" type="ORF">MNBD_GAMMA01-1924</name>
</gene>
<reference evidence="1" key="1">
    <citation type="submission" date="2018-06" db="EMBL/GenBank/DDBJ databases">
        <authorList>
            <person name="Zhirakovskaya E."/>
        </authorList>
    </citation>
    <scope>NUCLEOTIDE SEQUENCE</scope>
</reference>
<accession>A0A3B0VIE6</accession>
<dbReference type="AlphaFoldDB" id="A0A3B0VIE6"/>
<evidence type="ECO:0008006" key="2">
    <source>
        <dbReference type="Google" id="ProtNLM"/>
    </source>
</evidence>
<organism evidence="1">
    <name type="scientific">hydrothermal vent metagenome</name>
    <dbReference type="NCBI Taxonomy" id="652676"/>
    <lineage>
        <taxon>unclassified sequences</taxon>
        <taxon>metagenomes</taxon>
        <taxon>ecological metagenomes</taxon>
    </lineage>
</organism>